<dbReference type="GeneID" id="100641459"/>
<reference evidence="7" key="2">
    <citation type="submission" date="2024-06" db="UniProtKB">
        <authorList>
            <consortium name="EnsemblMetazoa"/>
        </authorList>
    </citation>
    <scope>IDENTIFICATION</scope>
</reference>
<feature type="compositionally biased region" description="Basic and acidic residues" evidence="4">
    <location>
        <begin position="1771"/>
        <end position="1785"/>
    </location>
</feature>
<dbReference type="PROSITE" id="PS50082">
    <property type="entry name" value="WD_REPEATS_2"/>
    <property type="match status" value="1"/>
</dbReference>
<feature type="compositionally biased region" description="Low complexity" evidence="4">
    <location>
        <begin position="901"/>
        <end position="916"/>
    </location>
</feature>
<dbReference type="PROSITE" id="PS50197">
    <property type="entry name" value="BEACH"/>
    <property type="match status" value="1"/>
</dbReference>
<evidence type="ECO:0000259" key="6">
    <source>
        <dbReference type="PROSITE" id="PS51783"/>
    </source>
</evidence>
<sequence length="3170" mass="356114">MLVNGTATTPTSNSNSNSPDSDHTSLSPPTLSKDEEAASLKKFLYREDILLLLATIHHMCTQVDLSNYDLVELLLVVLRSLLPLVRRNTDELNLFLSISPSYSHSRRRSQPHPLSPSYRITSELKRNSLPAIGPEATEWIPETLLSNQSLSSSLDDVKLFLLVLGVIEGLTCSSVPKNNHQISQLIRFLSKLTDFLEEVQLVWIETRNAGEEDIPSSFLASSLFARYLLRVWLILINNTSESLLSPSHTFELRSLLPRPITMATKAPMRLGKGLIFTTNRYLDGELSLLFLESVYTSVVAINALSFSEAPPFSTPPTVLSPGSVLLPPDALLNVLNESIFDSSQEWLLYVCSKLQSLPRIMATWDSVVTAAHCLLGRLMRELVCISDLIQAGSRQELAAHNKLEDEEEEEEEKEVPSARSFLREGYVEMEQRLCKISQSLLVVFESVPSIQLLSLQLLAQTGLDKIGIISDFLPHISHSSVWSMPEVLDLYLELLEKAWLQLSPDSSTTPEFWTKVSNYVTALREGSHQTVLQVMFHLLFLFSSHSSCHLLSSLTQHVILPYHKMILERMRHKLDSNKRREEKGETSEERERREEASEGKKSRNEERVTESCFEIEEEKVIHLYLKLLQKVASHPSSLVPFLEGHKSNLFSLFVFVPLSQFRSETLAIFCNVLRTLSRPWESSIIHSSHLSGNKTHLQLVNALLQIAYEFNARVLLEKCNKLINSGGETDNITKPFDLRKIDQIHVQIQHLLDETNISQLATAPLVSHLQLVSDVWCILVEATSTCDGILVLMNENHIWDVIQVLAPSLASLLERVWIWSGKGEGSNVFSKLREVCVSLLCHLLSMATIVCRVRENPSKVLEFHCSEVHSFLHGSKLCTASNSSQYIATLLKTATFYSPEPSSAPVSPRRSSSGPGHNHSLKPTRSPSHRSRHSSSRGSTSKISPSRNSLHSSHGSAKGSPILSRRQSKIRPLTLPSDTKVTRKPIKLISPTVALSPSNRLHPFFPAVIDGESDYSGYDADTEFGGRARAGSLWSEGGTPEEPIGEEEERVAGSGFGLHSPVTTVKVPEDIKKRLWLEGPVWQCLELLKECVEDATTKTQCDSALELFLAYLLDLLKADNFNISLLARKGILGFLLDSFSNLFDSKTERSKNCSKLLCQLVEVLASYQVSHSDLRKLFLKLQGNKENLEQLVSMLYKVAKQNSHNRQPSSYIEFSFPRPSMKLSWSEMLRLPCPQSTSLHHCALSMWLYIGKYPLESYFHLLSLLTGEVYVQLWASPCSGDIVVTFSDQIKHTCLDDASGANSVTSGSALTLNSFHHLYISIKYSSRLCQVEIVIDGGDVFNYTLNLSSSLAQYNEGYCGIGGGVVSNITSERHIKLVNADKMSLKWRLGSLNIFDGSYDTNLASLLYQLGPESPPSCIGELGDILTSSYVEMASDSTEVKQIGITDSQLQAIQWPVVSYWAHQSQKVYFVSLKETKRETDPHNPSSSSDSIIVRIPSVDQLQWVATASPINQPQLFDVLLNCIGLEQLLYLYAKTVSKGCSDIAQFHTLSLIQLTVHHSPQAKLEFRQLKGITLLQQVLRTSKAALTRNIAKVFLDWACGPERIEIKHTDILEHILLDWHIWCRSPVEVWQMLLWQLEQLLSPENSHSELNRNHFLAAEALKKILLTSKERRSLESNEPLDSSISMIFVRLIALLLGDPPHEAWLKYVWDHLLLPDLNDAKLVRGDINLSLVETSKLPKCSPSQSMSSLESHSAGKLGDRASLGGGGGGGRDEGGEETEKHDNESESDMEVVEFDVQSLAGRLPDSSYSDLETLFTWTDITGLPFLNDSDIKETVPVSIETGLLSHIRKIICLLPDTQVRKVLGPILDQDSIVVMADHPSILVRTAVVRVLGEFFRRAGDSSQANFLQVKGFNLLGNQLKQHTLSFELVSALFSIVFGQEINLFDQSSGTFQVPQSLSGFQFNAVIPILMCIANTLPDPNLCHTTLCVLRELFEMVKLMPACMLSNGLLKMICQMIILIPESTSLSKENKQTLLTDLFNFCKLIVLYTLSAELEENFRFLETLLVCLKHCLDEIKKNRTSMTLTIVYLEQFIYHTLAEALQFFIAGPITDGGGLISPFASVQSLATQTELQTRFIQTSAMSVEWLINDTPPLTGEVVSRFTDEGFVRRGMLFDKKMSSAATVAGYTSFLLRFFHRSLRGSGKKSFSQYESSSLRYFTSSRGQLIEQFSKLLGFLLSPIHSHQFRLQLIKSFHLLDDFSSLLSLLFSSQTKKLFCGRLILTITDLMQSPNVHSDVQSMEAYNDIFDACSSTGFTRLKPSTKLSSLLMTHEDDDSRSKQRIESIKDEMKNADQRWAERMESGKKDFDYRRQTIYNKMIERLRTKEAAVKRASIQVTERVFGRQKELRLSLLGQIELAGVQEKETLRQWKKIIASITHPRGIWSEDEPRPLCWQLDPTEGPSRVRRRLMRSTRMTSEKFLLREACTGESGIRCSPLSFIFEETAYDSAQGMLMKVLRQPNEDIIGNTHQRCYIISPDSSCIGNLLITNISCYFIGDKPLGDPNIAKVVALDEKTQLMSWRHTDVVEIHRRRYMLKDNALEIFLINGITLLLSFDTTMERNKVHSGLLELDMPNLVDPGGEGEGGGKLKALTIGWQQGEISNFEYLMELNKLAGRTFNDLMQYPIFPFILSDYTSEELDLSKDSSFRILERPISIQDDSKIKKYIDRYQYILNECTNQGFMMPGLSSISSKPYHYGSHYSNSGIVLHFLVRIPPFTDMFLDFQGKSFDIADRSFHKVATTWWLSSSESATDVKELIPEFFYFPEFLTNSERFKLGEKQNGETVDHVVLPPWAKGDPRLFVLKHRQALESEYVSKHLHEWIDLVFGYKQTGRAAVNAVNVFHPATYYGADGIDVDSISDVTQQEALKTMVKTYGQMPLQLFKEPHPHRSKTTVRTTLLIRFGSILKRLTSSSSAPLKINNSIISHSMKLIKPKVSLDCVFIGQPDPPFSHRPIVTTTVPLSPERLTCLWNGEVAITDQDAAFFPSPSGTYNSLFISWGHWDNAILIRSVGISDHSITIKLHNSPLNRVTCCQVVCNGQMLVIYGGSGVVSFWKLNNTAKQNPSYAGGVTHLRGHTGPVNSLVSCKPYSIVVSGSSDCTCIIWDTNRSAIIMQLY</sequence>
<dbReference type="FunFam" id="1.10.1540.10:FF:000001">
    <property type="entry name" value="neurobeachin isoform X1"/>
    <property type="match status" value="1"/>
</dbReference>
<evidence type="ECO:0000259" key="5">
    <source>
        <dbReference type="PROSITE" id="PS50197"/>
    </source>
</evidence>
<dbReference type="InterPro" id="IPR036322">
    <property type="entry name" value="WD40_repeat_dom_sf"/>
</dbReference>
<evidence type="ECO:0000256" key="3">
    <source>
        <dbReference type="PROSITE-ProRule" id="PRU00221"/>
    </source>
</evidence>
<dbReference type="PANTHER" id="PTHR13743">
    <property type="entry name" value="BEIGE/BEACH-RELATED"/>
    <property type="match status" value="1"/>
</dbReference>
<evidence type="ECO:0000256" key="2">
    <source>
        <dbReference type="ARBA" id="ARBA00022737"/>
    </source>
</evidence>
<dbReference type="InterPro" id="IPR001680">
    <property type="entry name" value="WD40_rpt"/>
</dbReference>
<dbReference type="EnsemblMetazoa" id="XM_019993734.1">
    <property type="protein sequence ID" value="XP_019849293.1"/>
    <property type="gene ID" value="LOC100641459"/>
</dbReference>
<dbReference type="PROSITE" id="PS50294">
    <property type="entry name" value="WD_REPEATS_REGION"/>
    <property type="match status" value="1"/>
</dbReference>
<dbReference type="Pfam" id="PF02138">
    <property type="entry name" value="Beach"/>
    <property type="match status" value="1"/>
</dbReference>
<evidence type="ECO:0000256" key="4">
    <source>
        <dbReference type="SAM" id="MobiDB-lite"/>
    </source>
</evidence>
<dbReference type="KEGG" id="aqu:100641459"/>
<dbReference type="InterPro" id="IPR023362">
    <property type="entry name" value="PH-BEACH_dom"/>
</dbReference>
<feature type="compositionally biased region" description="Polar residues" evidence="4">
    <location>
        <begin position="1742"/>
        <end position="1752"/>
    </location>
</feature>
<evidence type="ECO:0000313" key="8">
    <source>
        <dbReference type="Proteomes" id="UP000007879"/>
    </source>
</evidence>
<dbReference type="InterPro" id="IPR016024">
    <property type="entry name" value="ARM-type_fold"/>
</dbReference>
<reference evidence="8" key="1">
    <citation type="journal article" date="2010" name="Nature">
        <title>The Amphimedon queenslandica genome and the evolution of animal complexity.</title>
        <authorList>
            <person name="Srivastava M."/>
            <person name="Simakov O."/>
            <person name="Chapman J."/>
            <person name="Fahey B."/>
            <person name="Gauthier M.E."/>
            <person name="Mitros T."/>
            <person name="Richards G.S."/>
            <person name="Conaco C."/>
            <person name="Dacre M."/>
            <person name="Hellsten U."/>
            <person name="Larroux C."/>
            <person name="Putnam N.H."/>
            <person name="Stanke M."/>
            <person name="Adamska M."/>
            <person name="Darling A."/>
            <person name="Degnan S.M."/>
            <person name="Oakley T.H."/>
            <person name="Plachetzki D.C."/>
            <person name="Zhai Y."/>
            <person name="Adamski M."/>
            <person name="Calcino A."/>
            <person name="Cummins S.F."/>
            <person name="Goodstein D.M."/>
            <person name="Harris C."/>
            <person name="Jackson D.J."/>
            <person name="Leys S.P."/>
            <person name="Shu S."/>
            <person name="Woodcroft B.J."/>
            <person name="Vervoort M."/>
            <person name="Kosik K.S."/>
            <person name="Manning G."/>
            <person name="Degnan B.M."/>
            <person name="Rokhsar D.S."/>
        </authorList>
    </citation>
    <scope>NUCLEOTIDE SEQUENCE [LARGE SCALE GENOMIC DNA]</scope>
</reference>
<feature type="domain" description="BEACH" evidence="5">
    <location>
        <begin position="2637"/>
        <end position="2944"/>
    </location>
</feature>
<dbReference type="PROSITE" id="PS51783">
    <property type="entry name" value="PH_BEACH"/>
    <property type="match status" value="1"/>
</dbReference>
<dbReference type="CDD" id="cd06071">
    <property type="entry name" value="Beach"/>
    <property type="match status" value="1"/>
</dbReference>
<organism evidence="7 8">
    <name type="scientific">Amphimedon queenslandica</name>
    <name type="common">Sponge</name>
    <dbReference type="NCBI Taxonomy" id="400682"/>
    <lineage>
        <taxon>Eukaryota</taxon>
        <taxon>Metazoa</taxon>
        <taxon>Porifera</taxon>
        <taxon>Demospongiae</taxon>
        <taxon>Heteroscleromorpha</taxon>
        <taxon>Haplosclerida</taxon>
        <taxon>Niphatidae</taxon>
        <taxon>Amphimedon</taxon>
    </lineage>
</organism>
<dbReference type="Pfam" id="PF14844">
    <property type="entry name" value="PH_BEACH"/>
    <property type="match status" value="1"/>
</dbReference>
<feature type="region of interest" description="Disordered" evidence="4">
    <location>
        <begin position="1738"/>
        <end position="1790"/>
    </location>
</feature>
<dbReference type="InterPro" id="IPR000409">
    <property type="entry name" value="BEACH_dom"/>
</dbReference>
<dbReference type="Gene3D" id="2.130.10.10">
    <property type="entry name" value="YVTN repeat-like/Quinoprotein amine dehydrogenase"/>
    <property type="match status" value="1"/>
</dbReference>
<keyword evidence="8" id="KW-1185">Reference proteome</keyword>
<feature type="compositionally biased region" description="Low complexity" evidence="4">
    <location>
        <begin position="8"/>
        <end position="19"/>
    </location>
</feature>
<dbReference type="SUPFAM" id="SSF48371">
    <property type="entry name" value="ARM repeat"/>
    <property type="match status" value="1"/>
</dbReference>
<protein>
    <submittedName>
        <fullName evidence="7">Uncharacterized protein</fullName>
    </submittedName>
</protein>
<feature type="region of interest" description="Disordered" evidence="4">
    <location>
        <begin position="1"/>
        <end position="32"/>
    </location>
</feature>
<evidence type="ECO:0000256" key="1">
    <source>
        <dbReference type="ARBA" id="ARBA00022574"/>
    </source>
</evidence>
<evidence type="ECO:0000313" key="7">
    <source>
        <dbReference type="EnsemblMetazoa" id="XP_019849293.1"/>
    </source>
</evidence>
<dbReference type="InterPro" id="IPR011993">
    <property type="entry name" value="PH-like_dom_sf"/>
</dbReference>
<keyword evidence="1 3" id="KW-0853">WD repeat</keyword>
<feature type="region of interest" description="Disordered" evidence="4">
    <location>
        <begin position="574"/>
        <end position="603"/>
    </location>
</feature>
<dbReference type="InterPro" id="IPR050865">
    <property type="entry name" value="BEACH_Domain"/>
</dbReference>
<proteinExistence type="predicted"/>
<dbReference type="SUPFAM" id="SSF50729">
    <property type="entry name" value="PH domain-like"/>
    <property type="match status" value="1"/>
</dbReference>
<accession>A0AAN0IXX8</accession>
<dbReference type="InterPro" id="IPR036372">
    <property type="entry name" value="BEACH_dom_sf"/>
</dbReference>
<dbReference type="SMART" id="SM01026">
    <property type="entry name" value="Beach"/>
    <property type="match status" value="1"/>
</dbReference>
<keyword evidence="2" id="KW-0677">Repeat</keyword>
<dbReference type="SMART" id="SM00320">
    <property type="entry name" value="WD40"/>
    <property type="match status" value="2"/>
</dbReference>
<feature type="domain" description="BEACH-type PH" evidence="6">
    <location>
        <begin position="2518"/>
        <end position="2625"/>
    </location>
</feature>
<feature type="region of interest" description="Disordered" evidence="4">
    <location>
        <begin position="901"/>
        <end position="978"/>
    </location>
</feature>
<dbReference type="Gene3D" id="1.10.1540.10">
    <property type="entry name" value="BEACH domain"/>
    <property type="match status" value="1"/>
</dbReference>
<dbReference type="InterPro" id="IPR015943">
    <property type="entry name" value="WD40/YVTN_repeat-like_dom_sf"/>
</dbReference>
<dbReference type="Gene3D" id="2.30.29.30">
    <property type="entry name" value="Pleckstrin-homology domain (PH domain)/Phosphotyrosine-binding domain (PTB)"/>
    <property type="match status" value="1"/>
</dbReference>
<name>A0AAN0IXX8_AMPQE</name>
<dbReference type="SUPFAM" id="SSF50978">
    <property type="entry name" value="WD40 repeat-like"/>
    <property type="match status" value="1"/>
</dbReference>
<feature type="compositionally biased region" description="Basic residues" evidence="4">
    <location>
        <begin position="919"/>
        <end position="935"/>
    </location>
</feature>
<dbReference type="SUPFAM" id="SSF81837">
    <property type="entry name" value="BEACH domain"/>
    <property type="match status" value="1"/>
</dbReference>
<feature type="repeat" description="WD" evidence="3">
    <location>
        <begin position="3127"/>
        <end position="3168"/>
    </location>
</feature>
<dbReference type="PANTHER" id="PTHR13743:SF86">
    <property type="entry name" value="LYSOSOMAL-TRAFFICKING REGULATOR"/>
    <property type="match status" value="1"/>
</dbReference>
<feature type="compositionally biased region" description="Low complexity" evidence="4">
    <location>
        <begin position="936"/>
        <end position="947"/>
    </location>
</feature>
<dbReference type="Proteomes" id="UP000007879">
    <property type="component" value="Unassembled WGS sequence"/>
</dbReference>
<dbReference type="RefSeq" id="XP_019849293.1">
    <property type="nucleotide sequence ID" value="XM_019993734.1"/>
</dbReference>